<accession>A0A4P8IJK6</accession>
<keyword evidence="3" id="KW-0238">DNA-binding</keyword>
<dbReference type="InterPro" id="IPR058163">
    <property type="entry name" value="LysR-type_TF_proteobact-type"/>
</dbReference>
<keyword evidence="4" id="KW-0804">Transcription</keyword>
<dbReference type="OrthoDB" id="8688993at2"/>
<dbReference type="Gene3D" id="1.10.10.10">
    <property type="entry name" value="Winged helix-like DNA-binding domain superfamily/Winged helix DNA-binding domain"/>
    <property type="match status" value="1"/>
</dbReference>
<dbReference type="Proteomes" id="UP000298656">
    <property type="component" value="Chromosome 1"/>
</dbReference>
<reference evidence="6 7" key="1">
    <citation type="submission" date="2019-05" db="EMBL/GenBank/DDBJ databases">
        <title>Burkholderia sp. DHOD12, isolated from subtropical forest soil.</title>
        <authorList>
            <person name="Gao Z.-H."/>
            <person name="Qiu L.-H."/>
        </authorList>
    </citation>
    <scope>NUCLEOTIDE SEQUENCE [LARGE SCALE GENOMIC DNA]</scope>
    <source>
        <strain evidence="6 7">DHOD12</strain>
    </source>
</reference>
<dbReference type="Pfam" id="PF03466">
    <property type="entry name" value="LysR_substrate"/>
    <property type="match status" value="1"/>
</dbReference>
<protein>
    <submittedName>
        <fullName evidence="6">LysR family transcriptional regulator</fullName>
    </submittedName>
</protein>
<dbReference type="SUPFAM" id="SSF46785">
    <property type="entry name" value="Winged helix' DNA-binding domain"/>
    <property type="match status" value="1"/>
</dbReference>
<sequence length="323" mass="35695">MPTPLLRLAPLDLIRGFVAVGRRMSITLAAEDLCLTQSALSRQVRALEDLLGVALFHRGYRSISFTPEGERLFRTADAAVQQLQEVFEILSQQQERLPVTITASIGVTGLWLLPRLNRFQQRYPNIDLRVAANDRNLDLRAEGIDLGIRYCSAASAPPGAVRLFEEAVVPVAHPSLGLARLDDEATIGRHVLLEFEGPRRPLLRWADQLAAMGLADARPLGMLRFNQYDQVIQAALAGQGIALGRIALIEPLLAQGRLVALADGTASRTTAYGYWLYRAEYQAETQAETPPRQDVLDVVEWIEAEARAVEAIVSRVLSEQAER</sequence>
<dbReference type="InterPro" id="IPR000847">
    <property type="entry name" value="LysR_HTH_N"/>
</dbReference>
<dbReference type="CDD" id="cd08432">
    <property type="entry name" value="PBP2_GcdR_TrpI_HvrB_AmpR_like"/>
    <property type="match status" value="1"/>
</dbReference>
<comment type="similarity">
    <text evidence="1">Belongs to the LysR transcriptional regulatory family.</text>
</comment>
<dbReference type="GO" id="GO:0006351">
    <property type="term" value="P:DNA-templated transcription"/>
    <property type="evidence" value="ECO:0007669"/>
    <property type="project" value="TreeGrafter"/>
</dbReference>
<evidence type="ECO:0000256" key="1">
    <source>
        <dbReference type="ARBA" id="ARBA00009437"/>
    </source>
</evidence>
<keyword evidence="7" id="KW-1185">Reference proteome</keyword>
<feature type="domain" description="HTH lysR-type" evidence="5">
    <location>
        <begin position="11"/>
        <end position="66"/>
    </location>
</feature>
<dbReference type="SUPFAM" id="SSF53850">
    <property type="entry name" value="Periplasmic binding protein-like II"/>
    <property type="match status" value="1"/>
</dbReference>
<dbReference type="GO" id="GO:0003700">
    <property type="term" value="F:DNA-binding transcription factor activity"/>
    <property type="evidence" value="ECO:0007669"/>
    <property type="project" value="InterPro"/>
</dbReference>
<organism evidence="6 7">
    <name type="scientific">Trinickia violacea</name>
    <dbReference type="NCBI Taxonomy" id="2571746"/>
    <lineage>
        <taxon>Bacteria</taxon>
        <taxon>Pseudomonadati</taxon>
        <taxon>Pseudomonadota</taxon>
        <taxon>Betaproteobacteria</taxon>
        <taxon>Burkholderiales</taxon>
        <taxon>Burkholderiaceae</taxon>
        <taxon>Trinickia</taxon>
    </lineage>
</organism>
<keyword evidence="2" id="KW-0805">Transcription regulation</keyword>
<dbReference type="InterPro" id="IPR005119">
    <property type="entry name" value="LysR_subst-bd"/>
</dbReference>
<dbReference type="InterPro" id="IPR036390">
    <property type="entry name" value="WH_DNA-bd_sf"/>
</dbReference>
<dbReference type="KEGG" id="tvl:FAZ95_07115"/>
<dbReference type="AlphaFoldDB" id="A0A4P8IJK6"/>
<evidence type="ECO:0000256" key="3">
    <source>
        <dbReference type="ARBA" id="ARBA00023125"/>
    </source>
</evidence>
<dbReference type="RefSeq" id="WP_137331803.1">
    <property type="nucleotide sequence ID" value="NZ_CP040077.1"/>
</dbReference>
<gene>
    <name evidence="6" type="ORF">FAZ95_07115</name>
</gene>
<evidence type="ECO:0000259" key="5">
    <source>
        <dbReference type="PROSITE" id="PS50931"/>
    </source>
</evidence>
<dbReference type="FunFam" id="1.10.10.10:FF:000001">
    <property type="entry name" value="LysR family transcriptional regulator"/>
    <property type="match status" value="1"/>
</dbReference>
<evidence type="ECO:0000256" key="4">
    <source>
        <dbReference type="ARBA" id="ARBA00023163"/>
    </source>
</evidence>
<dbReference type="PANTHER" id="PTHR30537">
    <property type="entry name" value="HTH-TYPE TRANSCRIPTIONAL REGULATOR"/>
    <property type="match status" value="1"/>
</dbReference>
<dbReference type="PROSITE" id="PS50931">
    <property type="entry name" value="HTH_LYSR"/>
    <property type="match status" value="1"/>
</dbReference>
<evidence type="ECO:0000256" key="2">
    <source>
        <dbReference type="ARBA" id="ARBA00023015"/>
    </source>
</evidence>
<dbReference type="PRINTS" id="PR00039">
    <property type="entry name" value="HTHLYSR"/>
</dbReference>
<dbReference type="InterPro" id="IPR036388">
    <property type="entry name" value="WH-like_DNA-bd_sf"/>
</dbReference>
<evidence type="ECO:0000313" key="7">
    <source>
        <dbReference type="Proteomes" id="UP000298656"/>
    </source>
</evidence>
<proteinExistence type="inferred from homology"/>
<dbReference type="EMBL" id="CP040077">
    <property type="protein sequence ID" value="QCP48972.1"/>
    <property type="molecule type" value="Genomic_DNA"/>
</dbReference>
<dbReference type="Gene3D" id="3.40.190.10">
    <property type="entry name" value="Periplasmic binding protein-like II"/>
    <property type="match status" value="2"/>
</dbReference>
<dbReference type="Pfam" id="PF00126">
    <property type="entry name" value="HTH_1"/>
    <property type="match status" value="1"/>
</dbReference>
<evidence type="ECO:0000313" key="6">
    <source>
        <dbReference type="EMBL" id="QCP48972.1"/>
    </source>
</evidence>
<dbReference type="GO" id="GO:0043565">
    <property type="term" value="F:sequence-specific DNA binding"/>
    <property type="evidence" value="ECO:0007669"/>
    <property type="project" value="TreeGrafter"/>
</dbReference>
<name>A0A4P8IJK6_9BURK</name>
<dbReference type="PANTHER" id="PTHR30537:SF26">
    <property type="entry name" value="GLYCINE CLEAVAGE SYSTEM TRANSCRIPTIONAL ACTIVATOR"/>
    <property type="match status" value="1"/>
</dbReference>